<dbReference type="Pfam" id="PF05227">
    <property type="entry name" value="CHASE3"/>
    <property type="match status" value="1"/>
</dbReference>
<dbReference type="InterPro" id="IPR043128">
    <property type="entry name" value="Rev_trsase/Diguanyl_cyclase"/>
</dbReference>
<dbReference type="EMBL" id="SPVF01000024">
    <property type="protein sequence ID" value="TFW29223.1"/>
    <property type="molecule type" value="Genomic_DNA"/>
</dbReference>
<dbReference type="NCBIfam" id="TIGR00254">
    <property type="entry name" value="GGDEF"/>
    <property type="match status" value="1"/>
</dbReference>
<reference evidence="3 4" key="1">
    <citation type="submission" date="2019-03" db="EMBL/GenBank/DDBJ databases">
        <title>Draft Genome Sequence of Massilia arenosa sp. nov., a Novel Massilia Species Isolated from a Sandy-loam Maize Soil.</title>
        <authorList>
            <person name="Raths R."/>
            <person name="Peta V."/>
            <person name="Bucking H."/>
        </authorList>
    </citation>
    <scope>NUCLEOTIDE SEQUENCE [LARGE SCALE GENOMIC DNA]</scope>
    <source>
        <strain evidence="3 4">MC02</strain>
    </source>
</reference>
<dbReference type="CDD" id="cd01949">
    <property type="entry name" value="GGDEF"/>
    <property type="match status" value="1"/>
</dbReference>
<dbReference type="InterPro" id="IPR052163">
    <property type="entry name" value="DGC-Regulatory_Protein"/>
</dbReference>
<feature type="transmembrane region" description="Helical" evidence="1">
    <location>
        <begin position="107"/>
        <end position="128"/>
    </location>
</feature>
<dbReference type="InterPro" id="IPR029787">
    <property type="entry name" value="Nucleotide_cyclase"/>
</dbReference>
<gene>
    <name evidence="3" type="ORF">E4L96_01740</name>
</gene>
<dbReference type="PANTHER" id="PTHR46663:SF2">
    <property type="entry name" value="GGDEF DOMAIN-CONTAINING PROTEIN"/>
    <property type="match status" value="1"/>
</dbReference>
<evidence type="ECO:0000259" key="2">
    <source>
        <dbReference type="PROSITE" id="PS50887"/>
    </source>
</evidence>
<dbReference type="AlphaFoldDB" id="A0A4Y9SX56"/>
<dbReference type="InterPro" id="IPR007891">
    <property type="entry name" value="CHASE3"/>
</dbReference>
<proteinExistence type="predicted"/>
<dbReference type="OrthoDB" id="9812260at2"/>
<keyword evidence="1" id="KW-0472">Membrane</keyword>
<keyword evidence="1" id="KW-1133">Transmembrane helix</keyword>
<dbReference type="SMART" id="SM00267">
    <property type="entry name" value="GGDEF"/>
    <property type="match status" value="1"/>
</dbReference>
<dbReference type="Pfam" id="PF00990">
    <property type="entry name" value="GGDEF"/>
    <property type="match status" value="1"/>
</dbReference>
<evidence type="ECO:0000313" key="4">
    <source>
        <dbReference type="Proteomes" id="UP000298438"/>
    </source>
</evidence>
<name>A0A4Y9SX56_9BURK</name>
<protein>
    <submittedName>
        <fullName evidence="3">Diguanylate cyclase</fullName>
    </submittedName>
</protein>
<evidence type="ECO:0000313" key="3">
    <source>
        <dbReference type="EMBL" id="TFW29223.1"/>
    </source>
</evidence>
<feature type="non-terminal residue" evidence="3">
    <location>
        <position position="434"/>
    </location>
</feature>
<dbReference type="PANTHER" id="PTHR46663">
    <property type="entry name" value="DIGUANYLATE CYCLASE DGCT-RELATED"/>
    <property type="match status" value="1"/>
</dbReference>
<keyword evidence="1" id="KW-0812">Transmembrane</keyword>
<dbReference type="PROSITE" id="PS50887">
    <property type="entry name" value="GGDEF"/>
    <property type="match status" value="1"/>
</dbReference>
<dbReference type="Gene3D" id="3.30.70.270">
    <property type="match status" value="1"/>
</dbReference>
<comment type="caution">
    <text evidence="3">The sequence shown here is derived from an EMBL/GenBank/DDBJ whole genome shotgun (WGS) entry which is preliminary data.</text>
</comment>
<organism evidence="3 4">
    <name type="scientific">Zemynaea arenosa</name>
    <dbReference type="NCBI Taxonomy" id="2561931"/>
    <lineage>
        <taxon>Bacteria</taxon>
        <taxon>Pseudomonadati</taxon>
        <taxon>Pseudomonadota</taxon>
        <taxon>Betaproteobacteria</taxon>
        <taxon>Burkholderiales</taxon>
        <taxon>Oxalobacteraceae</taxon>
        <taxon>Telluria group</taxon>
        <taxon>Zemynaea</taxon>
    </lineage>
</organism>
<keyword evidence="4" id="KW-1185">Reference proteome</keyword>
<dbReference type="Proteomes" id="UP000298438">
    <property type="component" value="Unassembled WGS sequence"/>
</dbReference>
<dbReference type="InterPro" id="IPR000160">
    <property type="entry name" value="GGDEF_dom"/>
</dbReference>
<sequence>MRLMVLASTGSRACTLKAARMAATVPTVRILYIYPLDDCHDKTAPDTILPLAAAVCIARPEIPGVGQPTHAYRAQPRDSLSLQSVDFPDFPMAYPYHGIAVPTRRSAAVLLLALGLLVGELVFFAVVAREIGNMETRQTAEGRALFFIREVVMDVQDAETGQRGYLLTGDTGYLEPFLLAKTKLTADLRAAHAATWALEDRGDAAHMAAAERAIDAKMAELNHTVDLREGGDMDGALQVVRSGAGRRLMQDIRSELTILMNHVRGHRDRLSGDVGRKASEAALAFGSIALTVVLLVAYAWSTIVRVGRKNALLTQQLAIEASRDTLTGLANRRLFERWLAAACAGAQRTGSTVCLLYIDLDGFKAVNDEHGHAVGDQVLAGVASRLRAITREADLLARLGGDEFALVLAPEQDAATTGQLAERVLRAARQPLNL</sequence>
<dbReference type="SUPFAM" id="SSF55073">
    <property type="entry name" value="Nucleotide cyclase"/>
    <property type="match status" value="1"/>
</dbReference>
<feature type="transmembrane region" description="Helical" evidence="1">
    <location>
        <begin position="281"/>
        <end position="300"/>
    </location>
</feature>
<dbReference type="CDD" id="cd19410">
    <property type="entry name" value="HK9-like_sensor"/>
    <property type="match status" value="1"/>
</dbReference>
<evidence type="ECO:0000256" key="1">
    <source>
        <dbReference type="SAM" id="Phobius"/>
    </source>
</evidence>
<accession>A0A4Y9SX56</accession>
<feature type="domain" description="GGDEF" evidence="2">
    <location>
        <begin position="351"/>
        <end position="434"/>
    </location>
</feature>